<keyword evidence="8" id="KW-0406">Ion transport</keyword>
<dbReference type="InterPro" id="IPR038770">
    <property type="entry name" value="Na+/solute_symporter_sf"/>
</dbReference>
<dbReference type="GO" id="GO:0006814">
    <property type="term" value="P:sodium ion transport"/>
    <property type="evidence" value="ECO:0007669"/>
    <property type="project" value="UniProtKB-KW"/>
</dbReference>
<gene>
    <name evidence="13" type="ORF">KIJ12_05690</name>
</gene>
<dbReference type="RefSeq" id="WP_224144167.1">
    <property type="nucleotide sequence ID" value="NZ_CBCPIF010000001.1"/>
</dbReference>
<keyword evidence="5 11" id="KW-0812">Transmembrane</keyword>
<evidence type="ECO:0000256" key="6">
    <source>
        <dbReference type="ARBA" id="ARBA00022989"/>
    </source>
</evidence>
<feature type="transmembrane region" description="Helical" evidence="11">
    <location>
        <begin position="201"/>
        <end position="225"/>
    </location>
</feature>
<comment type="similarity">
    <text evidence="2">Belongs to the monovalent cation:proton antiporter 2 (CPA2) transporter (TC 2.A.37) family.</text>
</comment>
<dbReference type="PANTHER" id="PTHR43562">
    <property type="entry name" value="NAPA-TYPE SODIUM/HYDROGEN ANTIPORTER"/>
    <property type="match status" value="1"/>
</dbReference>
<feature type="transmembrane region" description="Helical" evidence="11">
    <location>
        <begin position="231"/>
        <end position="253"/>
    </location>
</feature>
<name>A0A9Q3XT10_9LACO</name>
<keyword evidence="10" id="KW-0739">Sodium transport</keyword>
<dbReference type="Pfam" id="PF00999">
    <property type="entry name" value="Na_H_Exchanger"/>
    <property type="match status" value="2"/>
</dbReference>
<proteinExistence type="inferred from homology"/>
<comment type="caution">
    <text evidence="13">The sequence shown here is derived from an EMBL/GenBank/DDBJ whole genome shotgun (WGS) entry which is preliminary data.</text>
</comment>
<sequence>MSYIMIALLIVVTIIFGKIATKLGFSEVVGQLLSGIILGSSVLNIVHPTSLIHLLSEIGIFILMLNSGMESDIKEMRKYIKASTLIAIMGVIVPAVSFPIAFMLLGYTLKVSLFAGVVFSATSISITLAVLAEQKKLATPMGAIILSAAVLDDIIALIAVTLFSVFIGGGALGVGSLLPLIAFAMGILLRKVSFSEQLAQGLNWMGSWLFYPIFFGSIGLGIALQDLNNKLLPIMIFSILAIITKFFGSLIGAKLSGLNKTVAQAIGAGMISRGEMALVITQIGISSHLIGDAVSAEFIVAIIISTIVAPILMKPLFSKVN</sequence>
<feature type="domain" description="Cation/H+ exchanger transmembrane" evidence="12">
    <location>
        <begin position="12"/>
        <end position="176"/>
    </location>
</feature>
<accession>A0A9Q3XT10</accession>
<dbReference type="GO" id="GO:0016020">
    <property type="term" value="C:membrane"/>
    <property type="evidence" value="ECO:0007669"/>
    <property type="project" value="UniProtKB-SubCell"/>
</dbReference>
<evidence type="ECO:0000256" key="10">
    <source>
        <dbReference type="ARBA" id="ARBA00023201"/>
    </source>
</evidence>
<dbReference type="PANTHER" id="PTHR43562:SF3">
    <property type="entry name" value="SODIUM ION_PROTON EXCHANGER (EUROFUNG)"/>
    <property type="match status" value="1"/>
</dbReference>
<feature type="transmembrane region" description="Helical" evidence="11">
    <location>
        <begin position="85"/>
        <end position="105"/>
    </location>
</feature>
<dbReference type="EMBL" id="JAHBFI010000014">
    <property type="protein sequence ID" value="MBZ5962638.1"/>
    <property type="molecule type" value="Genomic_DNA"/>
</dbReference>
<feature type="transmembrane region" description="Helical" evidence="11">
    <location>
        <begin position="171"/>
        <end position="189"/>
    </location>
</feature>
<evidence type="ECO:0000256" key="5">
    <source>
        <dbReference type="ARBA" id="ARBA00022692"/>
    </source>
</evidence>
<dbReference type="InterPro" id="IPR006153">
    <property type="entry name" value="Cation/H_exchanger_TM"/>
</dbReference>
<dbReference type="GO" id="GO:1902600">
    <property type="term" value="P:proton transmembrane transport"/>
    <property type="evidence" value="ECO:0007669"/>
    <property type="project" value="InterPro"/>
</dbReference>
<dbReference type="GO" id="GO:0015297">
    <property type="term" value="F:antiporter activity"/>
    <property type="evidence" value="ECO:0007669"/>
    <property type="project" value="UniProtKB-KW"/>
</dbReference>
<keyword evidence="7" id="KW-0915">Sodium</keyword>
<evidence type="ECO:0000256" key="4">
    <source>
        <dbReference type="ARBA" id="ARBA00022449"/>
    </source>
</evidence>
<dbReference type="Gene3D" id="1.20.1530.20">
    <property type="match status" value="2"/>
</dbReference>
<evidence type="ECO:0000256" key="9">
    <source>
        <dbReference type="ARBA" id="ARBA00023136"/>
    </source>
</evidence>
<evidence type="ECO:0000256" key="1">
    <source>
        <dbReference type="ARBA" id="ARBA00004141"/>
    </source>
</evidence>
<evidence type="ECO:0000259" key="12">
    <source>
        <dbReference type="Pfam" id="PF00999"/>
    </source>
</evidence>
<reference evidence="13" key="1">
    <citation type="submission" date="2021-05" db="EMBL/GenBank/DDBJ databases">
        <title>Pangenome of Leuconostoc gelidum warrants species status for Leuconostoc gelidum subsp. gasicomitatum.</title>
        <authorList>
            <person name="Johansson P."/>
            <person name="Sade E."/>
            <person name="Hultman J."/>
            <person name="Auvinen P."/>
            <person name="Bjorkroth J."/>
        </authorList>
    </citation>
    <scope>NUCLEOTIDE SEQUENCE</scope>
    <source>
        <strain evidence="13">A.21.4</strain>
    </source>
</reference>
<keyword evidence="4" id="KW-0050">Antiport</keyword>
<feature type="transmembrane region" description="Helical" evidence="11">
    <location>
        <begin position="111"/>
        <end position="131"/>
    </location>
</feature>
<feature type="domain" description="Cation/H+ exchanger transmembrane" evidence="12">
    <location>
        <begin position="182"/>
        <end position="318"/>
    </location>
</feature>
<comment type="subcellular location">
    <subcellularLocation>
        <location evidence="1">Membrane</location>
        <topology evidence="1">Multi-pass membrane protein</topology>
    </subcellularLocation>
</comment>
<evidence type="ECO:0000313" key="13">
    <source>
        <dbReference type="EMBL" id="MBZ5962638.1"/>
    </source>
</evidence>
<evidence type="ECO:0000256" key="7">
    <source>
        <dbReference type="ARBA" id="ARBA00023053"/>
    </source>
</evidence>
<evidence type="ECO:0000256" key="8">
    <source>
        <dbReference type="ARBA" id="ARBA00023065"/>
    </source>
</evidence>
<keyword evidence="6 11" id="KW-1133">Transmembrane helix</keyword>
<feature type="transmembrane region" description="Helical" evidence="11">
    <location>
        <begin position="45"/>
        <end position="65"/>
    </location>
</feature>
<dbReference type="AlphaFoldDB" id="A0A9Q3XT10"/>
<feature type="transmembrane region" description="Helical" evidence="11">
    <location>
        <begin position="298"/>
        <end position="317"/>
    </location>
</feature>
<evidence type="ECO:0000313" key="14">
    <source>
        <dbReference type="Proteomes" id="UP000752647"/>
    </source>
</evidence>
<evidence type="ECO:0000256" key="3">
    <source>
        <dbReference type="ARBA" id="ARBA00022448"/>
    </source>
</evidence>
<evidence type="ECO:0000256" key="2">
    <source>
        <dbReference type="ARBA" id="ARBA00005551"/>
    </source>
</evidence>
<keyword evidence="3" id="KW-0813">Transport</keyword>
<organism evidence="13 14">
    <name type="scientific">Leuconostoc gasicomitatum</name>
    <dbReference type="NCBI Taxonomy" id="115778"/>
    <lineage>
        <taxon>Bacteria</taxon>
        <taxon>Bacillati</taxon>
        <taxon>Bacillota</taxon>
        <taxon>Bacilli</taxon>
        <taxon>Lactobacillales</taxon>
        <taxon>Lactobacillaceae</taxon>
        <taxon>Leuconostoc</taxon>
        <taxon>Leuconostoc gelidum group</taxon>
    </lineage>
</organism>
<protein>
    <submittedName>
        <fullName evidence="13">Cation:proton antiporter</fullName>
    </submittedName>
</protein>
<keyword evidence="9 11" id="KW-0472">Membrane</keyword>
<dbReference type="Proteomes" id="UP000752647">
    <property type="component" value="Unassembled WGS sequence"/>
</dbReference>
<evidence type="ECO:0000256" key="11">
    <source>
        <dbReference type="SAM" id="Phobius"/>
    </source>
</evidence>